<reference evidence="2 3" key="1">
    <citation type="journal article" date="2014" name="PLoS Genet.">
        <title>Analysis of the Phlebiopsis gigantea genome, transcriptome and secretome provides insight into its pioneer colonization strategies of wood.</title>
        <authorList>
            <person name="Hori C."/>
            <person name="Ishida T."/>
            <person name="Igarashi K."/>
            <person name="Samejima M."/>
            <person name="Suzuki H."/>
            <person name="Master E."/>
            <person name="Ferreira P."/>
            <person name="Ruiz-Duenas F.J."/>
            <person name="Held B."/>
            <person name="Canessa P."/>
            <person name="Larrondo L.F."/>
            <person name="Schmoll M."/>
            <person name="Druzhinina I.S."/>
            <person name="Kubicek C.P."/>
            <person name="Gaskell J.A."/>
            <person name="Kersten P."/>
            <person name="St John F."/>
            <person name="Glasner J."/>
            <person name="Sabat G."/>
            <person name="Splinter BonDurant S."/>
            <person name="Syed K."/>
            <person name="Yadav J."/>
            <person name="Mgbeahuruike A.C."/>
            <person name="Kovalchuk A."/>
            <person name="Asiegbu F.O."/>
            <person name="Lackner G."/>
            <person name="Hoffmeister D."/>
            <person name="Rencoret J."/>
            <person name="Gutierrez A."/>
            <person name="Sun H."/>
            <person name="Lindquist E."/>
            <person name="Barry K."/>
            <person name="Riley R."/>
            <person name="Grigoriev I.V."/>
            <person name="Henrissat B."/>
            <person name="Kues U."/>
            <person name="Berka R.M."/>
            <person name="Martinez A.T."/>
            <person name="Covert S.F."/>
            <person name="Blanchette R.A."/>
            <person name="Cullen D."/>
        </authorList>
    </citation>
    <scope>NUCLEOTIDE SEQUENCE [LARGE SCALE GENOMIC DNA]</scope>
    <source>
        <strain evidence="2 3">11061_1 CR5-6</strain>
    </source>
</reference>
<dbReference type="AlphaFoldDB" id="A0A0C3S1Z0"/>
<protein>
    <submittedName>
        <fullName evidence="2">Uncharacterized protein</fullName>
    </submittedName>
</protein>
<dbReference type="HOGENOM" id="CLU_064131_0_0_1"/>
<proteinExistence type="predicted"/>
<organism evidence="2 3">
    <name type="scientific">Phlebiopsis gigantea (strain 11061_1 CR5-6)</name>
    <name type="common">White-rot fungus</name>
    <name type="synonym">Peniophora gigantea</name>
    <dbReference type="NCBI Taxonomy" id="745531"/>
    <lineage>
        <taxon>Eukaryota</taxon>
        <taxon>Fungi</taxon>
        <taxon>Dikarya</taxon>
        <taxon>Basidiomycota</taxon>
        <taxon>Agaricomycotina</taxon>
        <taxon>Agaricomycetes</taxon>
        <taxon>Polyporales</taxon>
        <taxon>Phanerochaetaceae</taxon>
        <taxon>Phlebiopsis</taxon>
    </lineage>
</organism>
<dbReference type="OrthoDB" id="3245306at2759"/>
<feature type="transmembrane region" description="Helical" evidence="1">
    <location>
        <begin position="113"/>
        <end position="130"/>
    </location>
</feature>
<keyword evidence="1" id="KW-0812">Transmembrane</keyword>
<name>A0A0C3S1Z0_PHLG1</name>
<gene>
    <name evidence="2" type="ORF">PHLGIDRAFT_112939</name>
</gene>
<feature type="transmembrane region" description="Helical" evidence="1">
    <location>
        <begin position="151"/>
        <end position="175"/>
    </location>
</feature>
<dbReference type="EMBL" id="KN840767">
    <property type="protein sequence ID" value="KIP01565.1"/>
    <property type="molecule type" value="Genomic_DNA"/>
</dbReference>
<evidence type="ECO:0000313" key="2">
    <source>
        <dbReference type="EMBL" id="KIP01565.1"/>
    </source>
</evidence>
<keyword evidence="1" id="KW-1133">Transmembrane helix</keyword>
<sequence length="299" mass="32754">MEGHPGHIILPESAHAEAMDALTWCYTDCLLPSEQTAAPPFSPQECQELMGLLRSCNSNTPSNRIVHTRIIARVLLRLAQWRQHNFRPDRPLPTEAGSARSKAPGSRLGVRRLFMDFIMSVFCLGIPYLFMDRSSHHRLDEESGIRNQGPLLIVGASACLVSAVILSASVTLLSLPGLDDIARLAGMIAILFSASSMISAVVALFKYKADMERTVVYVGGEGLMVLSRRSIVMSLPIVFLAWAIAAFVTGITFYAFRGVTLTSKVIIRQPFVDYTQWAVIGSLGGLMGMLLISALMSRR</sequence>
<evidence type="ECO:0000313" key="3">
    <source>
        <dbReference type="Proteomes" id="UP000053257"/>
    </source>
</evidence>
<feature type="transmembrane region" description="Helical" evidence="1">
    <location>
        <begin position="181"/>
        <end position="205"/>
    </location>
</feature>
<feature type="transmembrane region" description="Helical" evidence="1">
    <location>
        <begin position="231"/>
        <end position="256"/>
    </location>
</feature>
<dbReference type="Proteomes" id="UP000053257">
    <property type="component" value="Unassembled WGS sequence"/>
</dbReference>
<keyword evidence="1" id="KW-0472">Membrane</keyword>
<feature type="transmembrane region" description="Helical" evidence="1">
    <location>
        <begin position="276"/>
        <end position="296"/>
    </location>
</feature>
<evidence type="ECO:0000256" key="1">
    <source>
        <dbReference type="SAM" id="Phobius"/>
    </source>
</evidence>
<keyword evidence="3" id="KW-1185">Reference proteome</keyword>
<dbReference type="STRING" id="745531.A0A0C3S1Z0"/>
<accession>A0A0C3S1Z0</accession>